<dbReference type="EMBL" id="VSSQ01011990">
    <property type="protein sequence ID" value="MPM48193.1"/>
    <property type="molecule type" value="Genomic_DNA"/>
</dbReference>
<feature type="region of interest" description="Disordered" evidence="1">
    <location>
        <begin position="239"/>
        <end position="276"/>
    </location>
</feature>
<sequence length="276" mass="29122">MGKGTAADVLRELHGVGDGGGAAQEAGRGAVVPADPPEPPHHIGEMGTEGPPVGMKLVHHDVLQVGEEKAEAVAAVVRQKGGVEHFGVGEDDVRAAPDAAPLGGGGVPVVDPRLEAGRAEEFQERDEAPELVARQRLRGVQEDRPGRRVRQYLLQDGEQEAQGLAAGRGGGDDHVFAVHGPVEHLSLVRINHADPAALKEGAQFGQHPVREGGEHRFPLRDHLFVDYLLPVLFHAGHGNAPTSPPDMDPPDMPEDGTGQESIMGRPRPAVKEDTGT</sequence>
<accession>A0A645ABI0</accession>
<dbReference type="AlphaFoldDB" id="A0A645ABI0"/>
<organism evidence="2">
    <name type="scientific">bioreactor metagenome</name>
    <dbReference type="NCBI Taxonomy" id="1076179"/>
    <lineage>
        <taxon>unclassified sequences</taxon>
        <taxon>metagenomes</taxon>
        <taxon>ecological metagenomes</taxon>
    </lineage>
</organism>
<comment type="caution">
    <text evidence="2">The sequence shown here is derived from an EMBL/GenBank/DDBJ whole genome shotgun (WGS) entry which is preliminary data.</text>
</comment>
<gene>
    <name evidence="2" type="ORF">SDC9_94917</name>
</gene>
<name>A0A645ABI0_9ZZZZ</name>
<protein>
    <submittedName>
        <fullName evidence="2">Uncharacterized protein</fullName>
    </submittedName>
</protein>
<proteinExistence type="predicted"/>
<reference evidence="2" key="1">
    <citation type="submission" date="2019-08" db="EMBL/GenBank/DDBJ databases">
        <authorList>
            <person name="Kucharzyk K."/>
            <person name="Murdoch R.W."/>
            <person name="Higgins S."/>
            <person name="Loffler F."/>
        </authorList>
    </citation>
    <scope>NUCLEOTIDE SEQUENCE</scope>
</reference>
<evidence type="ECO:0000256" key="1">
    <source>
        <dbReference type="SAM" id="MobiDB-lite"/>
    </source>
</evidence>
<evidence type="ECO:0000313" key="2">
    <source>
        <dbReference type="EMBL" id="MPM48193.1"/>
    </source>
</evidence>